<organism evidence="1 2">
    <name type="scientific">Priestia iocasae</name>
    <dbReference type="NCBI Taxonomy" id="2291674"/>
    <lineage>
        <taxon>Bacteria</taxon>
        <taxon>Bacillati</taxon>
        <taxon>Bacillota</taxon>
        <taxon>Bacilli</taxon>
        <taxon>Bacillales</taxon>
        <taxon>Bacillaceae</taxon>
        <taxon>Priestia</taxon>
    </lineage>
</organism>
<name>A0ABS2QRC2_9BACI</name>
<protein>
    <submittedName>
        <fullName evidence="1">Uncharacterized protein</fullName>
    </submittedName>
</protein>
<dbReference type="EMBL" id="JAFBFC010000001">
    <property type="protein sequence ID" value="MBM7702000.1"/>
    <property type="molecule type" value="Genomic_DNA"/>
</dbReference>
<dbReference type="Proteomes" id="UP000809829">
    <property type="component" value="Unassembled WGS sequence"/>
</dbReference>
<gene>
    <name evidence="1" type="ORF">JOC83_000826</name>
</gene>
<sequence length="51" mass="5914">MGISKVEQQQVIELAKQIIELDLKRDEKWEALSHMAGRNAHEILRKVQNGM</sequence>
<keyword evidence="2" id="KW-1185">Reference proteome</keyword>
<accession>A0ABS2QRC2</accession>
<reference evidence="1 2" key="1">
    <citation type="submission" date="2021-01" db="EMBL/GenBank/DDBJ databases">
        <title>Genomic Encyclopedia of Type Strains, Phase IV (KMG-IV): sequencing the most valuable type-strain genomes for metagenomic binning, comparative biology and taxonomic classification.</title>
        <authorList>
            <person name="Goeker M."/>
        </authorList>
    </citation>
    <scope>NUCLEOTIDE SEQUENCE [LARGE SCALE GENOMIC DNA]</scope>
    <source>
        <strain evidence="1 2">DSM 104297</strain>
    </source>
</reference>
<comment type="caution">
    <text evidence="1">The sequence shown here is derived from an EMBL/GenBank/DDBJ whole genome shotgun (WGS) entry which is preliminary data.</text>
</comment>
<evidence type="ECO:0000313" key="1">
    <source>
        <dbReference type="EMBL" id="MBM7702000.1"/>
    </source>
</evidence>
<evidence type="ECO:0000313" key="2">
    <source>
        <dbReference type="Proteomes" id="UP000809829"/>
    </source>
</evidence>
<proteinExistence type="predicted"/>